<dbReference type="PANTHER" id="PTHR41807">
    <property type="entry name" value="GLUTATHIONE TRANSFERASE 3"/>
    <property type="match status" value="1"/>
</dbReference>
<keyword evidence="2" id="KW-0812">Transmembrane</keyword>
<keyword evidence="2" id="KW-1133">Transmembrane helix</keyword>
<dbReference type="AlphaFoldDB" id="A0A1E3NY65"/>
<dbReference type="EMBL" id="KV454213">
    <property type="protein sequence ID" value="ODQ57642.1"/>
    <property type="molecule type" value="Genomic_DNA"/>
</dbReference>
<dbReference type="InterPro" id="IPR038872">
    <property type="entry name" value="Put_GTT3"/>
</dbReference>
<dbReference type="PANTHER" id="PTHR41807:SF1">
    <property type="entry name" value="GLUTATHIONE TRANSFERASE 3"/>
    <property type="match status" value="1"/>
</dbReference>
<evidence type="ECO:0000256" key="1">
    <source>
        <dbReference type="SAM" id="MobiDB-lite"/>
    </source>
</evidence>
<dbReference type="OrthoDB" id="4034134at2759"/>
<keyword evidence="2" id="KW-0472">Membrane</keyword>
<dbReference type="RefSeq" id="XP_019036849.1">
    <property type="nucleotide sequence ID" value="XM_019185158.1"/>
</dbReference>
<reference evidence="3 4" key="1">
    <citation type="journal article" date="2016" name="Proc. Natl. Acad. Sci. U.S.A.">
        <title>Comparative genomics of biotechnologically important yeasts.</title>
        <authorList>
            <person name="Riley R."/>
            <person name="Haridas S."/>
            <person name="Wolfe K.H."/>
            <person name="Lopes M.R."/>
            <person name="Hittinger C.T."/>
            <person name="Goeker M."/>
            <person name="Salamov A.A."/>
            <person name="Wisecaver J.H."/>
            <person name="Long T.M."/>
            <person name="Calvey C.H."/>
            <person name="Aerts A.L."/>
            <person name="Barry K.W."/>
            <person name="Choi C."/>
            <person name="Clum A."/>
            <person name="Coughlan A.Y."/>
            <person name="Deshpande S."/>
            <person name="Douglass A.P."/>
            <person name="Hanson S.J."/>
            <person name="Klenk H.-P."/>
            <person name="LaButti K.M."/>
            <person name="Lapidus A."/>
            <person name="Lindquist E.A."/>
            <person name="Lipzen A.M."/>
            <person name="Meier-Kolthoff J.P."/>
            <person name="Ohm R.A."/>
            <person name="Otillar R.P."/>
            <person name="Pangilinan J.L."/>
            <person name="Peng Y."/>
            <person name="Rokas A."/>
            <person name="Rosa C.A."/>
            <person name="Scheuner C."/>
            <person name="Sibirny A.A."/>
            <person name="Slot J.C."/>
            <person name="Stielow J.B."/>
            <person name="Sun H."/>
            <person name="Kurtzman C.P."/>
            <person name="Blackwell M."/>
            <person name="Grigoriev I.V."/>
            <person name="Jeffries T.W."/>
        </authorList>
    </citation>
    <scope>NUCLEOTIDE SEQUENCE [LARGE SCALE GENOMIC DNA]</scope>
    <source>
        <strain evidence="4">ATCC 58044 / CBS 1984 / NCYC 433 / NRRL Y-366-8</strain>
    </source>
</reference>
<feature type="transmembrane region" description="Helical" evidence="2">
    <location>
        <begin position="271"/>
        <end position="293"/>
    </location>
</feature>
<evidence type="ECO:0008006" key="5">
    <source>
        <dbReference type="Google" id="ProtNLM"/>
    </source>
</evidence>
<sequence>MSLKQLTKGALVEMCRDLSISDEGTKPILEEKLAQHFDNHPELEEDDTYRKYYLFRKRSSPSKVTQSIGNEITSSPSYKVLKPLNDKLKSSPNKLLSISKGFKNKSSPYKSAQDEEDEDEEDDDEEEEEEEEDDDDIEILSRSSGKDGELLEDDEEHEDADYHPKFEFLTKIQDWFIGKYEDLYDYAEEQKDEFVYTAKKLNTDAKKKLSTTDAVNGLGQLLEVGLLINNQVPLISIKDAPFLSQEIISKYKFIDPTFKIWDISSLIQFKFILILLTWFGLSIGLPLLFSYYFNFIGKKQRKTKFDPLIFNVSKLLLAYLFIPKNVSFQDIKDDAAAWASEHGLIEHASILQIINAHLVHNTITLSLVLGNIPFIISGVGILVALYVASI</sequence>
<dbReference type="Proteomes" id="UP000094112">
    <property type="component" value="Unassembled WGS sequence"/>
</dbReference>
<keyword evidence="4" id="KW-1185">Reference proteome</keyword>
<dbReference type="GO" id="GO:0016020">
    <property type="term" value="C:membrane"/>
    <property type="evidence" value="ECO:0007669"/>
    <property type="project" value="TreeGrafter"/>
</dbReference>
<feature type="region of interest" description="Disordered" evidence="1">
    <location>
        <begin position="104"/>
        <end position="158"/>
    </location>
</feature>
<dbReference type="GeneID" id="30202404"/>
<feature type="transmembrane region" description="Helical" evidence="2">
    <location>
        <begin position="367"/>
        <end position="388"/>
    </location>
</feature>
<evidence type="ECO:0000313" key="3">
    <source>
        <dbReference type="EMBL" id="ODQ57642.1"/>
    </source>
</evidence>
<protein>
    <recommendedName>
        <fullName evidence="5">SAP domain-containing protein</fullName>
    </recommendedName>
</protein>
<accession>A0A1E3NY65</accession>
<proteinExistence type="predicted"/>
<organism evidence="3 4">
    <name type="scientific">Wickerhamomyces anomalus (strain ATCC 58044 / CBS 1984 / NCYC 433 / NRRL Y-366-8)</name>
    <name type="common">Yeast</name>
    <name type="synonym">Hansenula anomala</name>
    <dbReference type="NCBI Taxonomy" id="683960"/>
    <lineage>
        <taxon>Eukaryota</taxon>
        <taxon>Fungi</taxon>
        <taxon>Dikarya</taxon>
        <taxon>Ascomycota</taxon>
        <taxon>Saccharomycotina</taxon>
        <taxon>Saccharomycetes</taxon>
        <taxon>Phaffomycetales</taxon>
        <taxon>Wickerhamomycetaceae</taxon>
        <taxon>Wickerhamomyces</taxon>
    </lineage>
</organism>
<name>A0A1E3NY65_WICAA</name>
<evidence type="ECO:0000256" key="2">
    <source>
        <dbReference type="SAM" id="Phobius"/>
    </source>
</evidence>
<gene>
    <name evidence="3" type="ORF">WICANDRAFT_80972</name>
</gene>
<dbReference type="STRING" id="683960.A0A1E3NY65"/>
<feature type="compositionally biased region" description="Acidic residues" evidence="1">
    <location>
        <begin position="114"/>
        <end position="138"/>
    </location>
</feature>
<evidence type="ECO:0000313" key="4">
    <source>
        <dbReference type="Proteomes" id="UP000094112"/>
    </source>
</evidence>